<dbReference type="PANTHER" id="PTHR45228:SF4">
    <property type="entry name" value="LIPOPROTEIN"/>
    <property type="match status" value="1"/>
</dbReference>
<feature type="modified residue" description="4-aspartylphosphate" evidence="3">
    <location>
        <position position="62"/>
    </location>
</feature>
<dbReference type="Pfam" id="PF00072">
    <property type="entry name" value="Response_reg"/>
    <property type="match status" value="1"/>
</dbReference>
<feature type="domain" description="HD" evidence="5">
    <location>
        <begin position="324"/>
        <end position="446"/>
    </location>
</feature>
<dbReference type="KEGG" id="hsc:HVS_08160"/>
<dbReference type="SMART" id="SM00448">
    <property type="entry name" value="REC"/>
    <property type="match status" value="1"/>
</dbReference>
<dbReference type="Pfam" id="PF13487">
    <property type="entry name" value="HD_5"/>
    <property type="match status" value="1"/>
</dbReference>
<proteinExistence type="predicted"/>
<dbReference type="Gene3D" id="3.30.450.40">
    <property type="match status" value="1"/>
</dbReference>
<dbReference type="SUPFAM" id="SSF52172">
    <property type="entry name" value="CheY-like"/>
    <property type="match status" value="1"/>
</dbReference>
<evidence type="ECO:0000256" key="1">
    <source>
        <dbReference type="ARBA" id="ARBA00018672"/>
    </source>
</evidence>
<accession>A0A2K9E195</accession>
<dbReference type="InterPro" id="IPR037522">
    <property type="entry name" value="HD_GYP_dom"/>
</dbReference>
<feature type="domain" description="HD-GYP" evidence="6">
    <location>
        <begin position="302"/>
        <end position="497"/>
    </location>
</feature>
<dbReference type="EMBL" id="CP025197">
    <property type="protein sequence ID" value="AUG57542.1"/>
    <property type="molecule type" value="Genomic_DNA"/>
</dbReference>
<evidence type="ECO:0000259" key="6">
    <source>
        <dbReference type="PROSITE" id="PS51832"/>
    </source>
</evidence>
<comment type="function">
    <text evidence="2">May play the central regulatory role in sporulation. It may be an element of the effector pathway responsible for the activation of sporulation genes in response to nutritional stress. Spo0A may act in concert with spo0H (a sigma factor) to control the expression of some genes that are critical to the sporulation process.</text>
</comment>
<dbReference type="Proteomes" id="UP000233534">
    <property type="component" value="Chromosome"/>
</dbReference>
<dbReference type="InterPro" id="IPR006674">
    <property type="entry name" value="HD_domain"/>
</dbReference>
<dbReference type="SUPFAM" id="SSF55781">
    <property type="entry name" value="GAF domain-like"/>
    <property type="match status" value="1"/>
</dbReference>
<dbReference type="CDD" id="cd00156">
    <property type="entry name" value="REC"/>
    <property type="match status" value="1"/>
</dbReference>
<dbReference type="InterPro" id="IPR029016">
    <property type="entry name" value="GAF-like_dom_sf"/>
</dbReference>
<dbReference type="Gene3D" id="1.10.3210.10">
    <property type="entry name" value="Hypothetical protein af1432"/>
    <property type="match status" value="1"/>
</dbReference>
<evidence type="ECO:0000259" key="5">
    <source>
        <dbReference type="PROSITE" id="PS51831"/>
    </source>
</evidence>
<dbReference type="Gene3D" id="3.40.50.2300">
    <property type="match status" value="1"/>
</dbReference>
<evidence type="ECO:0000313" key="7">
    <source>
        <dbReference type="EMBL" id="AUG57542.1"/>
    </source>
</evidence>
<dbReference type="AlphaFoldDB" id="A0A2K9E195"/>
<sequence>MRKRLTRISMDYKILVLDDEEGIINTIKIMLNRNGYYCKGITDPIEAIDVLKNENFDMLILDYIMTPINGDEVVSRLRQFNKDIYILMLTGHKDLTPPLDTIKVLDIQGYCEKSDRFDQLLLLIESGIKSISQMRTIKQFKDGLNKILQTVPKIYQLQPITTIMEEILKGLMPLVNSESAFILIDDFNNNTNEKKVIFKGVGTYDIPTEDLIEKLSPYLMEQIGKSREMNEVLSLESGMIYPLHNEYNTSMGVIYIESKDFKEGKALIEIYARQAASSINNAHLHSLINMKKEELDWTYKELKKRYLDTIEALRLTVDAKDIYTRGHSDRVAYYAMKLGRAFNLPEDQIELLRLAGIFHDIGKIGTADDILFKTDKLEYDEYEEIKKHPLKGAYILSAISMFQDVVPLVKYHHERIDGKGYPEGLKGDEIPFLARILSVADAFDAMTTDRKYRSKLNIEDAILQFKMNAGTQFDAEVVDMLIKILDDFETMKKELDETFKT</sequence>
<dbReference type="PROSITE" id="PS51832">
    <property type="entry name" value="HD_GYP"/>
    <property type="match status" value="1"/>
</dbReference>
<gene>
    <name evidence="7" type="primary">rpfG1</name>
    <name evidence="7" type="ORF">HVS_08160</name>
</gene>
<organism evidence="7 8">
    <name type="scientific">Acetivibrio saccincola</name>
    <dbReference type="NCBI Taxonomy" id="1677857"/>
    <lineage>
        <taxon>Bacteria</taxon>
        <taxon>Bacillati</taxon>
        <taxon>Bacillota</taxon>
        <taxon>Clostridia</taxon>
        <taxon>Eubacteriales</taxon>
        <taxon>Oscillospiraceae</taxon>
        <taxon>Acetivibrio</taxon>
    </lineage>
</organism>
<evidence type="ECO:0000259" key="4">
    <source>
        <dbReference type="PROSITE" id="PS50110"/>
    </source>
</evidence>
<evidence type="ECO:0000313" key="8">
    <source>
        <dbReference type="Proteomes" id="UP000233534"/>
    </source>
</evidence>
<dbReference type="PROSITE" id="PS50110">
    <property type="entry name" value="RESPONSE_REGULATORY"/>
    <property type="match status" value="1"/>
</dbReference>
<dbReference type="InterPro" id="IPR021800">
    <property type="entry name" value="DUF3369"/>
</dbReference>
<feature type="domain" description="Response regulatory" evidence="4">
    <location>
        <begin position="13"/>
        <end position="128"/>
    </location>
</feature>
<name>A0A2K9E195_9FIRM</name>
<keyword evidence="8" id="KW-1185">Reference proteome</keyword>
<dbReference type="GO" id="GO:0016787">
    <property type="term" value="F:hydrolase activity"/>
    <property type="evidence" value="ECO:0007669"/>
    <property type="project" value="UniProtKB-KW"/>
</dbReference>
<protein>
    <recommendedName>
        <fullName evidence="1">Stage 0 sporulation protein A homolog</fullName>
    </recommendedName>
</protein>
<dbReference type="InterPro" id="IPR052020">
    <property type="entry name" value="Cyclic_di-GMP/3'3'-cGAMP_PDE"/>
</dbReference>
<dbReference type="GO" id="GO:0000160">
    <property type="term" value="P:phosphorelay signal transduction system"/>
    <property type="evidence" value="ECO:0007669"/>
    <property type="project" value="InterPro"/>
</dbReference>
<dbReference type="NCBIfam" id="TIGR00277">
    <property type="entry name" value="HDIG"/>
    <property type="match status" value="1"/>
</dbReference>
<dbReference type="SUPFAM" id="SSF109604">
    <property type="entry name" value="HD-domain/PDEase-like"/>
    <property type="match status" value="1"/>
</dbReference>
<keyword evidence="7" id="KW-0378">Hydrolase</keyword>
<keyword evidence="3" id="KW-0597">Phosphoprotein</keyword>
<dbReference type="Pfam" id="PF11849">
    <property type="entry name" value="DUF3369"/>
    <property type="match status" value="1"/>
</dbReference>
<dbReference type="InterPro" id="IPR001789">
    <property type="entry name" value="Sig_transdc_resp-reg_receiver"/>
</dbReference>
<evidence type="ECO:0000256" key="2">
    <source>
        <dbReference type="ARBA" id="ARBA00024867"/>
    </source>
</evidence>
<evidence type="ECO:0000256" key="3">
    <source>
        <dbReference type="PROSITE-ProRule" id="PRU00169"/>
    </source>
</evidence>
<dbReference type="PANTHER" id="PTHR45228">
    <property type="entry name" value="CYCLIC DI-GMP PHOSPHODIESTERASE TM_0186-RELATED"/>
    <property type="match status" value="1"/>
</dbReference>
<dbReference type="PROSITE" id="PS51831">
    <property type="entry name" value="HD"/>
    <property type="match status" value="1"/>
</dbReference>
<dbReference type="SMART" id="SM00471">
    <property type="entry name" value="HDc"/>
    <property type="match status" value="1"/>
</dbReference>
<dbReference type="InterPro" id="IPR011006">
    <property type="entry name" value="CheY-like_superfamily"/>
</dbReference>
<dbReference type="InterPro" id="IPR006675">
    <property type="entry name" value="HDIG_dom"/>
</dbReference>
<reference evidence="7 8" key="1">
    <citation type="submission" date="2017-12" db="EMBL/GenBank/DDBJ databases">
        <title>Complete genome sequence of Herbivorax saccincola GGR1, a novel Cellulosome-producing hydrolytic bacterium in a thermophilic biogas plant, established by Illumina and Nanopore MinION sequencing.</title>
        <authorList>
            <person name="Pechtl A."/>
            <person name="Ruckert C."/>
            <person name="Koeck D.E."/>
            <person name="Maus I."/>
            <person name="Winkler A."/>
            <person name="Kalinowski J."/>
            <person name="Puhler A."/>
            <person name="Schwarz W.W."/>
            <person name="Zverlov V.V."/>
            <person name="Schluter A."/>
            <person name="Liebl W."/>
        </authorList>
    </citation>
    <scope>NUCLEOTIDE SEQUENCE [LARGE SCALE GENOMIC DNA]</scope>
    <source>
        <strain evidence="8">SR1</strain>
    </source>
</reference>
<dbReference type="CDD" id="cd00077">
    <property type="entry name" value="HDc"/>
    <property type="match status" value="1"/>
</dbReference>
<dbReference type="RefSeq" id="WP_101301008.1">
    <property type="nucleotide sequence ID" value="NZ_CP025197.1"/>
</dbReference>
<dbReference type="InterPro" id="IPR003607">
    <property type="entry name" value="HD/PDEase_dom"/>
</dbReference>